<feature type="domain" description="Beta-lactamase-related" evidence="2">
    <location>
        <begin position="33"/>
        <end position="336"/>
    </location>
</feature>
<protein>
    <submittedName>
        <fullName evidence="3">Serine hydrolase</fullName>
    </submittedName>
</protein>
<proteinExistence type="predicted"/>
<dbReference type="RefSeq" id="WP_267281264.1">
    <property type="nucleotide sequence ID" value="NZ_JAOVZV010000009.1"/>
</dbReference>
<dbReference type="Pfam" id="PF00144">
    <property type="entry name" value="Beta-lactamase"/>
    <property type="match status" value="1"/>
</dbReference>
<evidence type="ECO:0000313" key="4">
    <source>
        <dbReference type="Proteomes" id="UP001070176"/>
    </source>
</evidence>
<keyword evidence="3" id="KW-0378">Hydrolase</keyword>
<dbReference type="EMBL" id="JAOVZV010000009">
    <property type="protein sequence ID" value="MCX8532713.1"/>
    <property type="molecule type" value="Genomic_DNA"/>
</dbReference>
<dbReference type="InterPro" id="IPR011990">
    <property type="entry name" value="TPR-like_helical_dom_sf"/>
</dbReference>
<dbReference type="Gene3D" id="1.25.40.10">
    <property type="entry name" value="Tetratricopeptide repeat domain"/>
    <property type="match status" value="1"/>
</dbReference>
<dbReference type="InterPro" id="IPR050491">
    <property type="entry name" value="AmpC-like"/>
</dbReference>
<dbReference type="InterPro" id="IPR012338">
    <property type="entry name" value="Beta-lactam/transpept-like"/>
</dbReference>
<reference evidence="3" key="1">
    <citation type="submission" date="2022-10" db="EMBL/GenBank/DDBJ databases">
        <title>Chryseobacterium sp. nov., a novel bacterial species.</title>
        <authorList>
            <person name="Cao Y."/>
        </authorList>
    </citation>
    <scope>NUCLEOTIDE SEQUENCE</scope>
    <source>
        <strain evidence="3">KC 927</strain>
    </source>
</reference>
<dbReference type="InterPro" id="IPR001466">
    <property type="entry name" value="Beta-lactam-related"/>
</dbReference>
<feature type="repeat" description="TPR" evidence="1">
    <location>
        <begin position="430"/>
        <end position="463"/>
    </location>
</feature>
<dbReference type="GO" id="GO:0016787">
    <property type="term" value="F:hydrolase activity"/>
    <property type="evidence" value="ECO:0007669"/>
    <property type="project" value="UniProtKB-KW"/>
</dbReference>
<gene>
    <name evidence="3" type="ORF">OEA66_10140</name>
</gene>
<dbReference type="SMART" id="SM00028">
    <property type="entry name" value="TPR"/>
    <property type="match status" value="2"/>
</dbReference>
<name>A0ABT3Y3K5_9FLAO</name>
<evidence type="ECO:0000256" key="1">
    <source>
        <dbReference type="PROSITE-ProRule" id="PRU00339"/>
    </source>
</evidence>
<dbReference type="InterPro" id="IPR019734">
    <property type="entry name" value="TPR_rpt"/>
</dbReference>
<dbReference type="Gene3D" id="3.40.710.10">
    <property type="entry name" value="DD-peptidase/beta-lactamase superfamily"/>
    <property type="match status" value="1"/>
</dbReference>
<dbReference type="PANTHER" id="PTHR46825">
    <property type="entry name" value="D-ALANYL-D-ALANINE-CARBOXYPEPTIDASE/ENDOPEPTIDASE AMPH"/>
    <property type="match status" value="1"/>
</dbReference>
<dbReference type="Proteomes" id="UP001070176">
    <property type="component" value="Unassembled WGS sequence"/>
</dbReference>
<comment type="caution">
    <text evidence="3">The sequence shown here is derived from an EMBL/GenBank/DDBJ whole genome shotgun (WGS) entry which is preliminary data.</text>
</comment>
<dbReference type="PROSITE" id="PS50005">
    <property type="entry name" value="TPR"/>
    <property type="match status" value="1"/>
</dbReference>
<evidence type="ECO:0000259" key="2">
    <source>
        <dbReference type="Pfam" id="PF00144"/>
    </source>
</evidence>
<dbReference type="SUPFAM" id="SSF56601">
    <property type="entry name" value="beta-lactamase/transpeptidase-like"/>
    <property type="match status" value="1"/>
</dbReference>
<keyword evidence="4" id="KW-1185">Reference proteome</keyword>
<evidence type="ECO:0000313" key="3">
    <source>
        <dbReference type="EMBL" id="MCX8532713.1"/>
    </source>
</evidence>
<organism evidence="3 4">
    <name type="scientific">Chryseobacterium luquanense</name>
    <dbReference type="NCBI Taxonomy" id="2983766"/>
    <lineage>
        <taxon>Bacteria</taxon>
        <taxon>Pseudomonadati</taxon>
        <taxon>Bacteroidota</taxon>
        <taxon>Flavobacteriia</taxon>
        <taxon>Flavobacteriales</taxon>
        <taxon>Weeksellaceae</taxon>
        <taxon>Chryseobacterium group</taxon>
        <taxon>Chryseobacterium</taxon>
    </lineage>
</organism>
<dbReference type="PANTHER" id="PTHR46825:SF9">
    <property type="entry name" value="BETA-LACTAMASE-RELATED DOMAIN-CONTAINING PROTEIN"/>
    <property type="match status" value="1"/>
</dbReference>
<accession>A0ABT3Y3K5</accession>
<dbReference type="SUPFAM" id="SSF48452">
    <property type="entry name" value="TPR-like"/>
    <property type="match status" value="1"/>
</dbReference>
<sequence>MKNFLSAIFMLLSIVIFSQKKESLKIELKQKIDNYLQQTIKANEIPGLAVGVVKDGKIIFEAYYGKENVEGNNPINQNSLFRIYSTSKLISTVGVFQLIEKGQLSLDDKISKYLENLPEEWQEVKIKNLLSHSSGIPNIIRYKDIAVTATDQEKIERLSKEKMEFETGNQFSYNQTNYWLLTMIIEKITGETFEDYIFKNQFPNSKDKILFSSNSSENIPNRVVKNFYNTKTKRYEKTSENDGLRAHSGNGVNITLPTFLDWSKNLNNNILLNSETKKSMWELFEFKNKKDRFAYGWDITKVNNHDSYGFSGGNVSAYRSFPDHNLSVIVLSNGYRYAPIQDQIINHIAGLIDKNLIDDYLLSEESIISEFLKVENQNVEQNYQALKKTNPEWNFEKTLNSIGYILIGNDRLNDATKVFELNVKENPNSGDAFDSLGEGYFIAGKYDISKKHYLKSLELNPKNENARKMLSKIEQLLSTKN</sequence>
<keyword evidence="1" id="KW-0802">TPR repeat</keyword>